<dbReference type="CDD" id="cd00922">
    <property type="entry name" value="Cyt_c_Oxidase_IV"/>
    <property type="match status" value="1"/>
</dbReference>
<feature type="transmembrane region" description="Helical" evidence="10">
    <location>
        <begin position="125"/>
        <end position="147"/>
    </location>
</feature>
<evidence type="ECO:0000256" key="2">
    <source>
        <dbReference type="ARBA" id="ARBA00008135"/>
    </source>
</evidence>
<dbReference type="PANTHER" id="PTHR10707:SF10">
    <property type="entry name" value="CYTOCHROME C OXIDASE SUBUNIT 4"/>
    <property type="match status" value="1"/>
</dbReference>
<dbReference type="GO" id="GO:0016491">
    <property type="term" value="F:oxidoreductase activity"/>
    <property type="evidence" value="ECO:0007669"/>
    <property type="project" value="UniProtKB-KW"/>
</dbReference>
<evidence type="ECO:0000256" key="3">
    <source>
        <dbReference type="ARBA" id="ARBA00022692"/>
    </source>
</evidence>
<accession>A0ABD2P838</accession>
<gene>
    <name evidence="11" type="ORF">HHI36_001599</name>
</gene>
<dbReference type="FunFam" id="1.10.442.10:FF:000001">
    <property type="entry name" value="Cytochrome c oxidase subunit 4 isoform 1"/>
    <property type="match status" value="1"/>
</dbReference>
<evidence type="ECO:0000256" key="9">
    <source>
        <dbReference type="ARBA" id="ARBA00023136"/>
    </source>
</evidence>
<organism evidence="11 12">
    <name type="scientific">Cryptolaemus montrouzieri</name>
    <dbReference type="NCBI Taxonomy" id="559131"/>
    <lineage>
        <taxon>Eukaryota</taxon>
        <taxon>Metazoa</taxon>
        <taxon>Ecdysozoa</taxon>
        <taxon>Arthropoda</taxon>
        <taxon>Hexapoda</taxon>
        <taxon>Insecta</taxon>
        <taxon>Pterygota</taxon>
        <taxon>Neoptera</taxon>
        <taxon>Endopterygota</taxon>
        <taxon>Coleoptera</taxon>
        <taxon>Polyphaga</taxon>
        <taxon>Cucujiformia</taxon>
        <taxon>Coccinelloidea</taxon>
        <taxon>Coccinellidae</taxon>
        <taxon>Scymninae</taxon>
        <taxon>Scymnini</taxon>
        <taxon>Cryptolaemus</taxon>
    </lineage>
</organism>
<name>A0ABD2P838_9CUCU</name>
<keyword evidence="6 10" id="KW-1133">Transmembrane helix</keyword>
<sequence length="217" mass="25828">MSFFIRNEGVLKFFTRVYSQRQPKFNPLSYAPPYTYDAPTRYRVGDRETVGYGWNGEPNYGDTALYPFPSIRYKEPTQEILALREREKGDWKLLSLEDKKALYRASFCQTYAEFLSWRPAAFFEVLGWTLLWISLALWLFVGVQIYVNPELPKSFLAASKRAQMRRQIELHMNPVEGLSSEWDYEKQDWKRKGWFTPRNPFTICPGDYEYEEEDEED</sequence>
<comment type="pathway">
    <text evidence="10">Energy metabolism; oxidative phosphorylation.</text>
</comment>
<evidence type="ECO:0000256" key="1">
    <source>
        <dbReference type="ARBA" id="ARBA00004434"/>
    </source>
</evidence>
<keyword evidence="12" id="KW-1185">Reference proteome</keyword>
<dbReference type="SUPFAM" id="SSF81406">
    <property type="entry name" value="Mitochondrial cytochrome c oxidase subunit IV"/>
    <property type="match status" value="1"/>
</dbReference>
<dbReference type="Proteomes" id="UP001516400">
    <property type="component" value="Unassembled WGS sequence"/>
</dbReference>
<evidence type="ECO:0000256" key="7">
    <source>
        <dbReference type="ARBA" id="ARBA00023002"/>
    </source>
</evidence>
<reference evidence="11 12" key="1">
    <citation type="journal article" date="2021" name="BMC Biol.">
        <title>Horizontally acquired antibacterial genes associated with adaptive radiation of ladybird beetles.</title>
        <authorList>
            <person name="Li H.S."/>
            <person name="Tang X.F."/>
            <person name="Huang Y.H."/>
            <person name="Xu Z.Y."/>
            <person name="Chen M.L."/>
            <person name="Du X.Y."/>
            <person name="Qiu B.Y."/>
            <person name="Chen P.T."/>
            <person name="Zhang W."/>
            <person name="Slipinski A."/>
            <person name="Escalona H.E."/>
            <person name="Waterhouse R.M."/>
            <person name="Zwick A."/>
            <person name="Pang H."/>
        </authorList>
    </citation>
    <scope>NUCLEOTIDE SEQUENCE [LARGE SCALE GENOMIC DNA]</scope>
    <source>
        <strain evidence="11">SYSU2018</strain>
    </source>
</reference>
<evidence type="ECO:0000256" key="8">
    <source>
        <dbReference type="ARBA" id="ARBA00023128"/>
    </source>
</evidence>
<evidence type="ECO:0000313" key="12">
    <source>
        <dbReference type="Proteomes" id="UP001516400"/>
    </source>
</evidence>
<keyword evidence="8 10" id="KW-0496">Mitochondrion</keyword>
<evidence type="ECO:0000256" key="5">
    <source>
        <dbReference type="ARBA" id="ARBA00022946"/>
    </source>
</evidence>
<proteinExistence type="inferred from homology"/>
<dbReference type="InterPro" id="IPR004203">
    <property type="entry name" value="Cyt_c_oxidase_su4_fam"/>
</dbReference>
<protein>
    <recommendedName>
        <fullName evidence="10">Cytochrome c oxidase subunit 4</fullName>
    </recommendedName>
</protein>
<dbReference type="PANTHER" id="PTHR10707">
    <property type="entry name" value="CYTOCHROME C OXIDASE SUBUNIT IV"/>
    <property type="match status" value="1"/>
</dbReference>
<comment type="caution">
    <text evidence="11">The sequence shown here is derived from an EMBL/GenBank/DDBJ whole genome shotgun (WGS) entry which is preliminary data.</text>
</comment>
<evidence type="ECO:0000256" key="4">
    <source>
        <dbReference type="ARBA" id="ARBA00022792"/>
    </source>
</evidence>
<comment type="function">
    <text evidence="10">Component of the cytochrome c oxidase, the last enzyme in the mitochondrial electron transport chain which drives oxidative phosphorylation.</text>
</comment>
<keyword evidence="7" id="KW-0560">Oxidoreductase</keyword>
<dbReference type="InterPro" id="IPR013288">
    <property type="entry name" value="Cyt_c_oxidase_su4"/>
</dbReference>
<dbReference type="Gene3D" id="1.10.442.10">
    <property type="entry name" value="Cytochrome c oxidase subunit IV"/>
    <property type="match status" value="1"/>
</dbReference>
<evidence type="ECO:0000313" key="11">
    <source>
        <dbReference type="EMBL" id="KAL3287118.1"/>
    </source>
</evidence>
<keyword evidence="9 10" id="KW-0472">Membrane</keyword>
<dbReference type="PRINTS" id="PR01873">
    <property type="entry name" value="CYTCOXIDASE4"/>
</dbReference>
<keyword evidence="4 10" id="KW-0999">Mitochondrion inner membrane</keyword>
<dbReference type="EMBL" id="JABFTP020000185">
    <property type="protein sequence ID" value="KAL3287118.1"/>
    <property type="molecule type" value="Genomic_DNA"/>
</dbReference>
<keyword evidence="5" id="KW-0809">Transit peptide</keyword>
<keyword evidence="3 10" id="KW-0812">Transmembrane</keyword>
<evidence type="ECO:0000256" key="10">
    <source>
        <dbReference type="RuleBase" id="RU367145"/>
    </source>
</evidence>
<dbReference type="GO" id="GO:0005743">
    <property type="term" value="C:mitochondrial inner membrane"/>
    <property type="evidence" value="ECO:0007669"/>
    <property type="project" value="UniProtKB-SubCell"/>
</dbReference>
<dbReference type="InterPro" id="IPR036639">
    <property type="entry name" value="Cyt_c_oxidase_su4_sf"/>
</dbReference>
<dbReference type="AlphaFoldDB" id="A0ABD2P838"/>
<evidence type="ECO:0000256" key="6">
    <source>
        <dbReference type="ARBA" id="ARBA00022989"/>
    </source>
</evidence>
<comment type="subcellular location">
    <subcellularLocation>
        <location evidence="1 10">Mitochondrion inner membrane</location>
        <topology evidence="1 10">Single-pass membrane protein</topology>
    </subcellularLocation>
</comment>
<comment type="similarity">
    <text evidence="2 10">Belongs to the cytochrome c oxidase IV family.</text>
</comment>
<dbReference type="Pfam" id="PF02936">
    <property type="entry name" value="COX4"/>
    <property type="match status" value="1"/>
</dbReference>
<comment type="subunit">
    <text evidence="10">Component of the cytochrome c oxidase (complex IV, CIV), a multisubunit enzyme composed of 14 subunits.</text>
</comment>